<evidence type="ECO:0000256" key="8">
    <source>
        <dbReference type="ARBA" id="ARBA00022729"/>
    </source>
</evidence>
<dbReference type="RefSeq" id="WP_226764749.1">
    <property type="nucleotide sequence ID" value="NZ_JAJAWG010000008.1"/>
</dbReference>
<dbReference type="PRINTS" id="PR01486">
    <property type="entry name" value="PHPHLIPASEA1"/>
</dbReference>
<feature type="signal peptide" evidence="15">
    <location>
        <begin position="1"/>
        <end position="17"/>
    </location>
</feature>
<evidence type="ECO:0000256" key="1">
    <source>
        <dbReference type="ARBA" id="ARBA00000111"/>
    </source>
</evidence>
<comment type="subcellular location">
    <subcellularLocation>
        <location evidence="15">Cell outer membrane</location>
        <topology evidence="15">Multi-pass membrane protein</topology>
    </subcellularLocation>
    <text evidence="15">One of the very few enzymes located there.</text>
</comment>
<keyword evidence="12 15" id="KW-0443">Lipid metabolism</keyword>
<dbReference type="EMBL" id="JAJAWG010000008">
    <property type="protein sequence ID" value="MCB5197019.1"/>
    <property type="molecule type" value="Genomic_DNA"/>
</dbReference>
<evidence type="ECO:0000256" key="3">
    <source>
        <dbReference type="ARBA" id="ARBA00010525"/>
    </source>
</evidence>
<evidence type="ECO:0000256" key="5">
    <source>
        <dbReference type="ARBA" id="ARBA00022452"/>
    </source>
</evidence>
<reference evidence="16 17" key="1">
    <citation type="submission" date="2021-10" db="EMBL/GenBank/DDBJ databases">
        <authorList>
            <person name="Chen M."/>
        </authorList>
    </citation>
    <scope>NUCLEOTIDE SEQUENCE [LARGE SCALE GENOMIC DNA]</scope>
    <source>
        <strain evidence="16 17">H3-26</strain>
    </source>
</reference>
<evidence type="ECO:0000313" key="16">
    <source>
        <dbReference type="EMBL" id="MCB5197019.1"/>
    </source>
</evidence>
<comment type="subunit">
    <text evidence="4 15">Homodimer; dimerization is reversible, and the dimeric form is the active one.</text>
</comment>
<evidence type="ECO:0000256" key="9">
    <source>
        <dbReference type="ARBA" id="ARBA00022801"/>
    </source>
</evidence>
<name>A0ABS8BMQ8_9NEIS</name>
<dbReference type="InterPro" id="IPR003187">
    <property type="entry name" value="PLipase_A1"/>
</dbReference>
<keyword evidence="14 15" id="KW-0998">Cell outer membrane</keyword>
<gene>
    <name evidence="16" type="ORF">LG219_12145</name>
</gene>
<evidence type="ECO:0000256" key="13">
    <source>
        <dbReference type="ARBA" id="ARBA00023136"/>
    </source>
</evidence>
<dbReference type="Pfam" id="PF02253">
    <property type="entry name" value="PLA1"/>
    <property type="match status" value="1"/>
</dbReference>
<comment type="function">
    <text evidence="15">Hydrolysis of phosphatidylcholine with phospholipase A2 (EC 3.1.1.4) and phospholipase A1 (EC 3.1.1.32) activities.</text>
</comment>
<evidence type="ECO:0000256" key="15">
    <source>
        <dbReference type="RuleBase" id="RU366027"/>
    </source>
</evidence>
<dbReference type="InterPro" id="IPR036541">
    <property type="entry name" value="PLipase_A1_sf"/>
</dbReference>
<dbReference type="EC" id="3.1.1.32" evidence="15"/>
<dbReference type="SUPFAM" id="SSF56931">
    <property type="entry name" value="Outer membrane phospholipase A (OMPLA)"/>
    <property type="match status" value="1"/>
</dbReference>
<keyword evidence="17" id="KW-1185">Reference proteome</keyword>
<evidence type="ECO:0000256" key="4">
    <source>
        <dbReference type="ARBA" id="ARBA00011702"/>
    </source>
</evidence>
<keyword evidence="7 15" id="KW-0479">Metal-binding</keyword>
<keyword evidence="10 15" id="KW-0106">Calcium</keyword>
<keyword evidence="5" id="KW-1134">Transmembrane beta strand</keyword>
<comment type="cofactor">
    <cofactor evidence="15">
        <name>Ca(2+)</name>
        <dbReference type="ChEBI" id="CHEBI:29108"/>
    </cofactor>
    <text evidence="15">Binds 1 Ca(2+) ion per monomer. In the dimeric form the Ca(2+) is bound by different amino acids with binding of each Ca(2+) shared with ligands coming from each monomer. The Ca(2+) ion may have a role in catalysis.</text>
</comment>
<dbReference type="Proteomes" id="UP001198034">
    <property type="component" value="Unassembled WGS sequence"/>
</dbReference>
<sequence>MKAILSLATLLAASAHANDLATCQQIANNQNRLACYDQLAQPKPLAPIAVAPVAAPVAPATTAIAKLDSPVTTAETFSQRWELSAQDKDGVFNIKPYQPVYILPVSWRKKVNNDPCSPNPLNCSHRGDQDYGKVEAKFQLSFKTKLVQDAFGSDVDVWGAYTQQSYWQAYDSQNSSPFRETDYQPELWATFPVQAGPEWLKLRMINLGAMHQSNGQTNPLSRSWNRLYASFGLTSGDVSVLIKPWWRVPESASTDNNPDISDYVGRVETVVVYPWQNHVFSLTWRNNLKFGGATPNRSNFQLEWAFPITGKLHGYVQAFNGWGDSLQNYNFHNSGAAIGVSLVDWR</sequence>
<evidence type="ECO:0000256" key="2">
    <source>
        <dbReference type="ARBA" id="ARBA00001604"/>
    </source>
</evidence>
<dbReference type="Gene3D" id="2.40.230.10">
    <property type="entry name" value="Phospholipase A1"/>
    <property type="match status" value="1"/>
</dbReference>
<evidence type="ECO:0000256" key="12">
    <source>
        <dbReference type="ARBA" id="ARBA00023098"/>
    </source>
</evidence>
<keyword evidence="11 15" id="KW-0442">Lipid degradation</keyword>
<feature type="chain" id="PRO_5044952342" description="Phospholipase A1" evidence="15">
    <location>
        <begin position="18"/>
        <end position="346"/>
    </location>
</feature>
<dbReference type="PANTHER" id="PTHR40457">
    <property type="entry name" value="PHOSPHOLIPASE A1"/>
    <property type="match status" value="1"/>
</dbReference>
<keyword evidence="9 15" id="KW-0378">Hydrolase</keyword>
<proteinExistence type="inferred from homology"/>
<comment type="caution">
    <text evidence="16">The sequence shown here is derived from an EMBL/GenBank/DDBJ whole genome shotgun (WGS) entry which is preliminary data.</text>
</comment>
<accession>A0ABS8BMQ8</accession>
<evidence type="ECO:0000313" key="17">
    <source>
        <dbReference type="Proteomes" id="UP001198034"/>
    </source>
</evidence>
<organism evidence="16 17">
    <name type="scientific">Deefgea salmonis</name>
    <dbReference type="NCBI Taxonomy" id="2875502"/>
    <lineage>
        <taxon>Bacteria</taxon>
        <taxon>Pseudomonadati</taxon>
        <taxon>Pseudomonadota</taxon>
        <taxon>Betaproteobacteria</taxon>
        <taxon>Neisseriales</taxon>
        <taxon>Chitinibacteraceae</taxon>
        <taxon>Deefgea</taxon>
    </lineage>
</organism>
<comment type="similarity">
    <text evidence="3 15">Belongs to the phospholipase A1 family.</text>
</comment>
<keyword evidence="6" id="KW-0812">Transmembrane</keyword>
<comment type="catalytic activity">
    <reaction evidence="1 15">
        <text>a 1,2-diacyl-sn-glycero-3-phosphocholine + H2O = a 2-acyl-sn-glycero-3-phosphocholine + a fatty acid + H(+)</text>
        <dbReference type="Rhea" id="RHEA:18689"/>
        <dbReference type="ChEBI" id="CHEBI:15377"/>
        <dbReference type="ChEBI" id="CHEBI:15378"/>
        <dbReference type="ChEBI" id="CHEBI:28868"/>
        <dbReference type="ChEBI" id="CHEBI:57643"/>
        <dbReference type="ChEBI" id="CHEBI:57875"/>
        <dbReference type="EC" id="3.1.1.32"/>
    </reaction>
</comment>
<dbReference type="EC" id="3.1.1.4" evidence="15"/>
<keyword evidence="13" id="KW-0472">Membrane</keyword>
<evidence type="ECO:0000256" key="14">
    <source>
        <dbReference type="ARBA" id="ARBA00023237"/>
    </source>
</evidence>
<evidence type="ECO:0000256" key="6">
    <source>
        <dbReference type="ARBA" id="ARBA00022692"/>
    </source>
</evidence>
<dbReference type="CDD" id="cd00541">
    <property type="entry name" value="OMPLA"/>
    <property type="match status" value="1"/>
</dbReference>
<evidence type="ECO:0000256" key="10">
    <source>
        <dbReference type="ARBA" id="ARBA00022837"/>
    </source>
</evidence>
<dbReference type="PANTHER" id="PTHR40457:SF1">
    <property type="entry name" value="PHOSPHOLIPASE A1"/>
    <property type="match status" value="1"/>
</dbReference>
<evidence type="ECO:0000256" key="11">
    <source>
        <dbReference type="ARBA" id="ARBA00022963"/>
    </source>
</evidence>
<keyword evidence="8 15" id="KW-0732">Signal</keyword>
<comment type="catalytic activity">
    <reaction evidence="2 15">
        <text>a 1,2-diacyl-sn-glycero-3-phosphocholine + H2O = a 1-acyl-sn-glycero-3-phosphocholine + a fatty acid + H(+)</text>
        <dbReference type="Rhea" id="RHEA:15801"/>
        <dbReference type="ChEBI" id="CHEBI:15377"/>
        <dbReference type="ChEBI" id="CHEBI:15378"/>
        <dbReference type="ChEBI" id="CHEBI:28868"/>
        <dbReference type="ChEBI" id="CHEBI:57643"/>
        <dbReference type="ChEBI" id="CHEBI:58168"/>
        <dbReference type="EC" id="3.1.1.4"/>
    </reaction>
</comment>
<evidence type="ECO:0000256" key="7">
    <source>
        <dbReference type="ARBA" id="ARBA00022723"/>
    </source>
</evidence>
<protein>
    <recommendedName>
        <fullName evidence="15">Phospholipase A1</fullName>
        <ecNumber evidence="15">3.1.1.32</ecNumber>
        <ecNumber evidence="15">3.1.1.4</ecNumber>
    </recommendedName>
    <alternativeName>
        <fullName evidence="15">Phosphatidylcholine 1-acylhydrolase</fullName>
    </alternativeName>
</protein>